<dbReference type="EMBL" id="DROM01000354">
    <property type="protein sequence ID" value="HHH13750.1"/>
    <property type="molecule type" value="Genomic_DNA"/>
</dbReference>
<accession>A0A7C5IZA0</accession>
<dbReference type="Proteomes" id="UP000886100">
    <property type="component" value="Unassembled WGS sequence"/>
</dbReference>
<dbReference type="InterPro" id="IPR024671">
    <property type="entry name" value="Atg22-like"/>
</dbReference>
<feature type="transmembrane region" description="Helical" evidence="1">
    <location>
        <begin position="6"/>
        <end position="28"/>
    </location>
</feature>
<reference evidence="2" key="1">
    <citation type="journal article" date="2020" name="mSystems">
        <title>Genome- and Community-Level Interaction Insights into Carbon Utilization and Element Cycling Functions of Hydrothermarchaeota in Hydrothermal Sediment.</title>
        <authorList>
            <person name="Zhou Z."/>
            <person name="Liu Y."/>
            <person name="Xu W."/>
            <person name="Pan J."/>
            <person name="Luo Z.H."/>
            <person name="Li M."/>
        </authorList>
    </citation>
    <scope>NUCLEOTIDE SEQUENCE [LARGE SCALE GENOMIC DNA]</scope>
    <source>
        <strain evidence="2">HyVt-535</strain>
    </source>
</reference>
<evidence type="ECO:0000256" key="1">
    <source>
        <dbReference type="SAM" id="Phobius"/>
    </source>
</evidence>
<dbReference type="SUPFAM" id="SSF103473">
    <property type="entry name" value="MFS general substrate transporter"/>
    <property type="match status" value="1"/>
</dbReference>
<keyword evidence="1" id="KW-0472">Membrane</keyword>
<evidence type="ECO:0000313" key="2">
    <source>
        <dbReference type="EMBL" id="HHH13750.1"/>
    </source>
</evidence>
<gene>
    <name evidence="2" type="ORF">ENJ98_05890</name>
</gene>
<organism evidence="2">
    <name type="scientific">Thiolapillus brandeum</name>
    <dbReference type="NCBI Taxonomy" id="1076588"/>
    <lineage>
        <taxon>Bacteria</taxon>
        <taxon>Pseudomonadati</taxon>
        <taxon>Pseudomonadota</taxon>
        <taxon>Gammaproteobacteria</taxon>
        <taxon>Chromatiales</taxon>
        <taxon>Sedimenticolaceae</taxon>
        <taxon>Thiolapillus</taxon>
    </lineage>
</organism>
<proteinExistence type="predicted"/>
<feature type="non-terminal residue" evidence="2">
    <location>
        <position position="1"/>
    </location>
</feature>
<sequence>SGVFFGVYNMLGKFAAVIGPLLVGMVGVATGSSRAGILAILVLFVGGAMVLRVVHVEDTS</sequence>
<keyword evidence="1" id="KW-0812">Transmembrane</keyword>
<dbReference type="AlphaFoldDB" id="A0A7C5IZA0"/>
<name>A0A7C5IZA0_9GAMM</name>
<dbReference type="Pfam" id="PF11700">
    <property type="entry name" value="ATG22"/>
    <property type="match status" value="1"/>
</dbReference>
<dbReference type="InterPro" id="IPR036259">
    <property type="entry name" value="MFS_trans_sf"/>
</dbReference>
<feature type="transmembrane region" description="Helical" evidence="1">
    <location>
        <begin position="35"/>
        <end position="54"/>
    </location>
</feature>
<comment type="caution">
    <text evidence="2">The sequence shown here is derived from an EMBL/GenBank/DDBJ whole genome shotgun (WGS) entry which is preliminary data.</text>
</comment>
<protein>
    <submittedName>
        <fullName evidence="2">MFS transporter</fullName>
    </submittedName>
</protein>
<keyword evidence="1" id="KW-1133">Transmembrane helix</keyword>